<organism evidence="1 2">
    <name type="scientific">Mycobacterium parascrofulaceum ATCC BAA-614</name>
    <dbReference type="NCBI Taxonomy" id="525368"/>
    <lineage>
        <taxon>Bacteria</taxon>
        <taxon>Bacillati</taxon>
        <taxon>Actinomycetota</taxon>
        <taxon>Actinomycetes</taxon>
        <taxon>Mycobacteriales</taxon>
        <taxon>Mycobacteriaceae</taxon>
        <taxon>Mycobacterium</taxon>
        <taxon>Mycobacterium simiae complex</taxon>
    </lineage>
</organism>
<comment type="caution">
    <text evidence="1">The sequence shown here is derived from an EMBL/GenBank/DDBJ whole genome shotgun (WGS) entry which is preliminary data.</text>
</comment>
<sequence>MLDAMAHRLRAQGLDCVSVQWGQWTVHFDLDAASMAQLAAIGVVPMSSLADVLAQLSAQ</sequence>
<name>D5P251_9MYCO</name>
<dbReference type="Proteomes" id="UP000003653">
    <property type="component" value="Unassembled WGS sequence"/>
</dbReference>
<dbReference type="Gene3D" id="3.40.50.720">
    <property type="entry name" value="NAD(P)-binding Rossmann-like Domain"/>
    <property type="match status" value="1"/>
</dbReference>
<protein>
    <submittedName>
        <fullName evidence="1">Uncharacterized protein</fullName>
    </submittedName>
</protein>
<dbReference type="AlphaFoldDB" id="D5P251"/>
<proteinExistence type="predicted"/>
<evidence type="ECO:0000313" key="2">
    <source>
        <dbReference type="Proteomes" id="UP000003653"/>
    </source>
</evidence>
<evidence type="ECO:0000313" key="1">
    <source>
        <dbReference type="EMBL" id="EFG79849.1"/>
    </source>
</evidence>
<gene>
    <name evidence="1" type="ORF">HMPREF0591_0245</name>
</gene>
<keyword evidence="2" id="KW-1185">Reference proteome</keyword>
<reference evidence="1 2" key="1">
    <citation type="submission" date="2010-04" db="EMBL/GenBank/DDBJ databases">
        <authorList>
            <person name="Muzny D."/>
            <person name="Qin X."/>
            <person name="Deng J."/>
            <person name="Jiang H."/>
            <person name="Liu Y."/>
            <person name="Qu J."/>
            <person name="Song X.-Z."/>
            <person name="Zhang L."/>
            <person name="Thornton R."/>
            <person name="Coyle M."/>
            <person name="Francisco L."/>
            <person name="Jackson L."/>
            <person name="Javaid M."/>
            <person name="Korchina V."/>
            <person name="Kovar C."/>
            <person name="Mata R."/>
            <person name="Mathew T."/>
            <person name="Ngo R."/>
            <person name="Nguyen L."/>
            <person name="Nguyen N."/>
            <person name="Okwuonu G."/>
            <person name="Ongeri F."/>
            <person name="Pham C."/>
            <person name="Simmons D."/>
            <person name="Wilczek-Boney K."/>
            <person name="Hale W."/>
            <person name="Jakkamsetti A."/>
            <person name="Pham P."/>
            <person name="Ruth R."/>
            <person name="San Lucas F."/>
            <person name="Warren J."/>
            <person name="Zhang J."/>
            <person name="Zhao Z."/>
            <person name="Zhou C."/>
            <person name="Zhu D."/>
            <person name="Lee S."/>
            <person name="Bess C."/>
            <person name="Blankenburg K."/>
            <person name="Forbes L."/>
            <person name="Fu Q."/>
            <person name="Gubbala S."/>
            <person name="Hirani K."/>
            <person name="Jayaseelan J.C."/>
            <person name="Lara F."/>
            <person name="Munidasa M."/>
            <person name="Palculict T."/>
            <person name="Patil S."/>
            <person name="Pu L.-L."/>
            <person name="Saada N."/>
            <person name="Tang L."/>
            <person name="Weissenberger G."/>
            <person name="Zhu Y."/>
            <person name="Hemphill L."/>
            <person name="Shang Y."/>
            <person name="Youmans B."/>
            <person name="Ayvaz T."/>
            <person name="Ross M."/>
            <person name="Santibanez J."/>
            <person name="Aqrawi P."/>
            <person name="Gross S."/>
            <person name="Joshi V."/>
            <person name="Fowler G."/>
            <person name="Nazareth L."/>
            <person name="Reid J."/>
            <person name="Worley K."/>
            <person name="Petrosino J."/>
            <person name="Highlander S."/>
            <person name="Gibbs R."/>
        </authorList>
    </citation>
    <scope>NUCLEOTIDE SEQUENCE [LARGE SCALE GENOMIC DNA]</scope>
    <source>
        <strain evidence="1 2">ATCC BAA-614</strain>
    </source>
</reference>
<dbReference type="EMBL" id="ADNV01000042">
    <property type="protein sequence ID" value="EFG79849.1"/>
    <property type="molecule type" value="Genomic_DNA"/>
</dbReference>
<dbReference type="HOGENOM" id="CLU_2955661_0_0_11"/>
<accession>D5P251</accession>